<dbReference type="NCBIfam" id="TIGR00369">
    <property type="entry name" value="unchar_dom_1"/>
    <property type="match status" value="1"/>
</dbReference>
<accession>A0A4R1N7B9</accession>
<dbReference type="OrthoDB" id="9813158at2"/>
<dbReference type="InterPro" id="IPR029069">
    <property type="entry name" value="HotDog_dom_sf"/>
</dbReference>
<dbReference type="SUPFAM" id="SSF54637">
    <property type="entry name" value="Thioesterase/thiol ester dehydrase-isomerase"/>
    <property type="match status" value="1"/>
</dbReference>
<dbReference type="InterPro" id="IPR006683">
    <property type="entry name" value="Thioestr_dom"/>
</dbReference>
<organism evidence="3 4">
    <name type="scientific">Sodalis ligni</name>
    <dbReference type="NCBI Taxonomy" id="2697027"/>
    <lineage>
        <taxon>Bacteria</taxon>
        <taxon>Pseudomonadati</taxon>
        <taxon>Pseudomonadota</taxon>
        <taxon>Gammaproteobacteria</taxon>
        <taxon>Enterobacterales</taxon>
        <taxon>Bruguierivoracaceae</taxon>
        <taxon>Sodalis</taxon>
    </lineage>
</organism>
<dbReference type="RefSeq" id="WP_132921943.1">
    <property type="nucleotide sequence ID" value="NZ_CP075169.1"/>
</dbReference>
<feature type="domain" description="Thioesterase" evidence="2">
    <location>
        <begin position="53"/>
        <end position="126"/>
    </location>
</feature>
<comment type="caution">
    <text evidence="3">The sequence shown here is derived from an EMBL/GenBank/DDBJ whole genome shotgun (WGS) entry which is preliminary data.</text>
</comment>
<dbReference type="InterPro" id="IPR003736">
    <property type="entry name" value="PAAI_dom"/>
</dbReference>
<evidence type="ECO:0000259" key="2">
    <source>
        <dbReference type="Pfam" id="PF03061"/>
    </source>
</evidence>
<dbReference type="Proteomes" id="UP000294555">
    <property type="component" value="Unassembled WGS sequence"/>
</dbReference>
<evidence type="ECO:0000313" key="4">
    <source>
        <dbReference type="Proteomes" id="UP000294555"/>
    </source>
</evidence>
<dbReference type="Pfam" id="PF03061">
    <property type="entry name" value="4HBT"/>
    <property type="match status" value="1"/>
</dbReference>
<name>A0A4R1N7B9_9GAMM</name>
<dbReference type="GO" id="GO:0016289">
    <property type="term" value="F:acyl-CoA hydrolase activity"/>
    <property type="evidence" value="ECO:0007669"/>
    <property type="project" value="UniProtKB-ARBA"/>
</dbReference>
<proteinExistence type="predicted"/>
<gene>
    <name evidence="3" type="ORF">EZJ58_1083</name>
</gene>
<keyword evidence="4" id="KW-1185">Reference proteome</keyword>
<evidence type="ECO:0000256" key="1">
    <source>
        <dbReference type="ARBA" id="ARBA00022801"/>
    </source>
</evidence>
<sequence length="138" mass="14806">MAEIQIPDAADVQARLLKGPYHQWLGLEVLSVGKGEIKIQARFRDEWIVNVAGGYIHGGILAALVDLTADWSLVAYTGKGVPTLDLRVDYHRPARGNLTAVGQVIKIGKQFSSAEARIYDSEGALVASGRGLYSTATA</sequence>
<dbReference type="CDD" id="cd03443">
    <property type="entry name" value="PaaI_thioesterase"/>
    <property type="match status" value="1"/>
</dbReference>
<reference evidence="3 4" key="1">
    <citation type="submission" date="2019-02" db="EMBL/GenBank/DDBJ databases">
        <title>Investigation of anaerobic lignin degradation for improved lignocellulosic biofuels.</title>
        <authorList>
            <person name="Deangelis K."/>
        </authorList>
    </citation>
    <scope>NUCLEOTIDE SEQUENCE [LARGE SCALE GENOMIC DNA]</scope>
    <source>
        <strain evidence="3 4">159R</strain>
    </source>
</reference>
<dbReference type="AlphaFoldDB" id="A0A4R1N7B9"/>
<protein>
    <submittedName>
        <fullName evidence="3">Uncharacterized protein (TIGR00369 family)</fullName>
    </submittedName>
</protein>
<keyword evidence="1" id="KW-0378">Hydrolase</keyword>
<dbReference type="EMBL" id="SJOI01000001">
    <property type="protein sequence ID" value="TCL03042.1"/>
    <property type="molecule type" value="Genomic_DNA"/>
</dbReference>
<dbReference type="Gene3D" id="3.10.129.10">
    <property type="entry name" value="Hotdog Thioesterase"/>
    <property type="match status" value="1"/>
</dbReference>
<evidence type="ECO:0000313" key="3">
    <source>
        <dbReference type="EMBL" id="TCL03042.1"/>
    </source>
</evidence>